<organism evidence="1 2">
    <name type="scientific">Amycolatopsis halotolerans</name>
    <dbReference type="NCBI Taxonomy" id="330083"/>
    <lineage>
        <taxon>Bacteria</taxon>
        <taxon>Bacillati</taxon>
        <taxon>Actinomycetota</taxon>
        <taxon>Actinomycetes</taxon>
        <taxon>Pseudonocardiales</taxon>
        <taxon>Pseudonocardiaceae</taxon>
        <taxon>Amycolatopsis</taxon>
    </lineage>
</organism>
<reference evidence="2" key="1">
    <citation type="journal article" date="2019" name="Int. J. Syst. Evol. Microbiol.">
        <title>The Global Catalogue of Microorganisms (GCM) 10K type strain sequencing project: providing services to taxonomists for standard genome sequencing and annotation.</title>
        <authorList>
            <consortium name="The Broad Institute Genomics Platform"/>
            <consortium name="The Broad Institute Genome Sequencing Center for Infectious Disease"/>
            <person name="Wu L."/>
            <person name="Ma J."/>
        </authorList>
    </citation>
    <scope>NUCLEOTIDE SEQUENCE [LARGE SCALE GENOMIC DNA]</scope>
    <source>
        <strain evidence="2">CGMCC 4.7682</strain>
    </source>
</reference>
<dbReference type="RefSeq" id="WP_377874263.1">
    <property type="nucleotide sequence ID" value="NZ_JBHMAY010000070.1"/>
</dbReference>
<gene>
    <name evidence="1" type="ORF">ACFORO_34805</name>
</gene>
<evidence type="ECO:0000313" key="1">
    <source>
        <dbReference type="EMBL" id="MFC3515381.1"/>
    </source>
</evidence>
<protein>
    <submittedName>
        <fullName evidence="1">Uncharacterized protein</fullName>
    </submittedName>
</protein>
<name>A0ABV7QQQ0_9PSEU</name>
<comment type="caution">
    <text evidence="1">The sequence shown here is derived from an EMBL/GenBank/DDBJ whole genome shotgun (WGS) entry which is preliminary data.</text>
</comment>
<dbReference type="EMBL" id="JBHRWI010000050">
    <property type="protein sequence ID" value="MFC3515381.1"/>
    <property type="molecule type" value="Genomic_DNA"/>
</dbReference>
<sequence>MTTHATRSPVHGPARPPVTIPFAEYRALAADAAAWRHLAASPHVAELLAEWVEWDRRRTARQTSNAVSAAADWRANAATPTYAELARRRATFARPALTPQQIRARAAASWARVEARSAHAGIRAA</sequence>
<dbReference type="Proteomes" id="UP001595764">
    <property type="component" value="Unassembled WGS sequence"/>
</dbReference>
<proteinExistence type="predicted"/>
<evidence type="ECO:0000313" key="2">
    <source>
        <dbReference type="Proteomes" id="UP001595764"/>
    </source>
</evidence>
<accession>A0ABV7QQQ0</accession>
<keyword evidence="2" id="KW-1185">Reference proteome</keyword>